<evidence type="ECO:0000256" key="1">
    <source>
        <dbReference type="ARBA" id="ARBA00004141"/>
    </source>
</evidence>
<dbReference type="GO" id="GO:0005262">
    <property type="term" value="F:calcium channel activity"/>
    <property type="evidence" value="ECO:0007669"/>
    <property type="project" value="TreeGrafter"/>
</dbReference>
<feature type="transmembrane region" description="Helical" evidence="8">
    <location>
        <begin position="352"/>
        <end position="373"/>
    </location>
</feature>
<evidence type="ECO:0000256" key="7">
    <source>
        <dbReference type="PIRSR" id="PIRSR603915-2"/>
    </source>
</evidence>
<feature type="transmembrane region" description="Helical" evidence="8">
    <location>
        <begin position="153"/>
        <end position="180"/>
    </location>
</feature>
<feature type="transmembrane region" description="Helical" evidence="8">
    <location>
        <begin position="250"/>
        <end position="270"/>
    </location>
</feature>
<feature type="domain" description="Polycystin cation channel PKD1/PKD2" evidence="9">
    <location>
        <begin position="164"/>
        <end position="380"/>
    </location>
</feature>
<feature type="disulfide bond" evidence="7">
    <location>
        <begin position="12"/>
        <end position="25"/>
    </location>
</feature>
<dbReference type="GO" id="GO:0005509">
    <property type="term" value="F:calcium ion binding"/>
    <property type="evidence" value="ECO:0007669"/>
    <property type="project" value="InterPro"/>
</dbReference>
<keyword evidence="3 8" id="KW-0812">Transmembrane</keyword>
<feature type="transmembrane region" description="Helical" evidence="8">
    <location>
        <begin position="200"/>
        <end position="218"/>
    </location>
</feature>
<gene>
    <name evidence="11" type="ORF">RRG08_003954</name>
</gene>
<evidence type="ECO:0000259" key="9">
    <source>
        <dbReference type="Pfam" id="PF08016"/>
    </source>
</evidence>
<evidence type="ECO:0000256" key="3">
    <source>
        <dbReference type="ARBA" id="ARBA00022692"/>
    </source>
</evidence>
<sequence>MLFFAFPQSGQCVVPSYFMGIISECNELYTKGGGDERSFGVSWQSLDRSNGSARSEYTWTDADELNSYPYWGRLGIYSGGGYIVKLNGSKEELYELLDQLERENWIDRYTRAVFVEFSVYNPQVNLFSVNMLLAEFHITNGIVPSYRFEPALLLPYSGGAAVIQVLLEIIFLLFIIGFFIRELFHLYKQRIKYLEDFWNWIEISIICFSIAAMVAYFYKLFEVNQLITEIKETKGYGYTKLQFVGYWNEIFAYMMGFLVFLATLKFLKLLRFNRRVSMLANTLRLSGKHLLHFSIIFLIVFLAFCQLFWITFMTADETYSSFMKSMVASILMMMGKFNIYTLIQAKPILTQIFVLLYLVSVTFIIVNMFVSILNDTFTEVRSDANKLSNEYEILQFMMGRFMNWTGIQEAPKETTIEGPAVKGVERFLEDESKRKKDGTSMAHPTWLDPTDPSMAVFPSRIDRLLQSLSTIYQNDMEGAKGESSVGKATMSMWTKTPYQAPPREDRLHCLQQTRANNIRRVSLARIDN</sequence>
<evidence type="ECO:0000256" key="2">
    <source>
        <dbReference type="ARBA" id="ARBA00007200"/>
    </source>
</evidence>
<evidence type="ECO:0000256" key="5">
    <source>
        <dbReference type="ARBA" id="ARBA00023136"/>
    </source>
</evidence>
<dbReference type="AlphaFoldDB" id="A0AAE1DEF2"/>
<dbReference type="Pfam" id="PF08016">
    <property type="entry name" value="PKD_channel"/>
    <property type="match status" value="1"/>
</dbReference>
<keyword evidence="5 8" id="KW-0472">Membrane</keyword>
<dbReference type="GO" id="GO:0050982">
    <property type="term" value="P:detection of mechanical stimulus"/>
    <property type="evidence" value="ECO:0007669"/>
    <property type="project" value="TreeGrafter"/>
</dbReference>
<comment type="similarity">
    <text evidence="2">Belongs to the polycystin family.</text>
</comment>
<evidence type="ECO:0000256" key="6">
    <source>
        <dbReference type="ARBA" id="ARBA00023180"/>
    </source>
</evidence>
<dbReference type="GO" id="GO:0016020">
    <property type="term" value="C:membrane"/>
    <property type="evidence" value="ECO:0007669"/>
    <property type="project" value="UniProtKB-SubCell"/>
</dbReference>
<proteinExistence type="inferred from homology"/>
<dbReference type="InterPro" id="IPR046791">
    <property type="entry name" value="Polycystin_dom"/>
</dbReference>
<dbReference type="InterPro" id="IPR051223">
    <property type="entry name" value="Polycystin"/>
</dbReference>
<dbReference type="PANTHER" id="PTHR10877">
    <property type="entry name" value="POLYCYSTIN FAMILY MEMBER"/>
    <property type="match status" value="1"/>
</dbReference>
<organism evidence="11 12">
    <name type="scientific">Elysia crispata</name>
    <name type="common">lettuce slug</name>
    <dbReference type="NCBI Taxonomy" id="231223"/>
    <lineage>
        <taxon>Eukaryota</taxon>
        <taxon>Metazoa</taxon>
        <taxon>Spiralia</taxon>
        <taxon>Lophotrochozoa</taxon>
        <taxon>Mollusca</taxon>
        <taxon>Gastropoda</taxon>
        <taxon>Heterobranchia</taxon>
        <taxon>Euthyneura</taxon>
        <taxon>Panpulmonata</taxon>
        <taxon>Sacoglossa</taxon>
        <taxon>Placobranchoidea</taxon>
        <taxon>Plakobranchidae</taxon>
        <taxon>Elysia</taxon>
    </lineage>
</organism>
<keyword evidence="12" id="KW-1185">Reference proteome</keyword>
<dbReference type="FunFam" id="1.10.287.70:FF:000086">
    <property type="entry name" value="Polycystic kidney disease 2"/>
    <property type="match status" value="1"/>
</dbReference>
<reference evidence="11" key="1">
    <citation type="journal article" date="2023" name="G3 (Bethesda)">
        <title>A reference genome for the long-term kleptoplast-retaining sea slug Elysia crispata morphotype clarki.</title>
        <authorList>
            <person name="Eastman K.E."/>
            <person name="Pendleton A.L."/>
            <person name="Shaikh M.A."/>
            <person name="Suttiyut T."/>
            <person name="Ogas R."/>
            <person name="Tomko P."/>
            <person name="Gavelis G."/>
            <person name="Widhalm J.R."/>
            <person name="Wisecaver J.H."/>
        </authorList>
    </citation>
    <scope>NUCLEOTIDE SEQUENCE</scope>
    <source>
        <strain evidence="11">ECLA1</strain>
    </source>
</reference>
<accession>A0AAE1DEF2</accession>
<protein>
    <recommendedName>
        <fullName evidence="13">Polycystic kidney disease 2-like 1 protein</fullName>
    </recommendedName>
</protein>
<dbReference type="EMBL" id="JAWDGP010004140">
    <property type="protein sequence ID" value="KAK3767521.1"/>
    <property type="molecule type" value="Genomic_DNA"/>
</dbReference>
<keyword evidence="4 8" id="KW-1133">Transmembrane helix</keyword>
<dbReference type="Proteomes" id="UP001283361">
    <property type="component" value="Unassembled WGS sequence"/>
</dbReference>
<comment type="caution">
    <text evidence="11">The sequence shown here is derived from an EMBL/GenBank/DDBJ whole genome shotgun (WGS) entry which is preliminary data.</text>
</comment>
<evidence type="ECO:0008006" key="13">
    <source>
        <dbReference type="Google" id="ProtNLM"/>
    </source>
</evidence>
<dbReference type="InterPro" id="IPR003915">
    <property type="entry name" value="PKD_2"/>
</dbReference>
<evidence type="ECO:0000256" key="8">
    <source>
        <dbReference type="SAM" id="Phobius"/>
    </source>
</evidence>
<dbReference type="PRINTS" id="PR01433">
    <property type="entry name" value="POLYCYSTIN2"/>
</dbReference>
<evidence type="ECO:0000313" key="11">
    <source>
        <dbReference type="EMBL" id="KAK3767521.1"/>
    </source>
</evidence>
<comment type="subcellular location">
    <subcellularLocation>
        <location evidence="1">Membrane</location>
        <topology evidence="1">Multi-pass membrane protein</topology>
    </subcellularLocation>
</comment>
<dbReference type="Pfam" id="PF20519">
    <property type="entry name" value="Polycystin_dom"/>
    <property type="match status" value="1"/>
</dbReference>
<evidence type="ECO:0000313" key="12">
    <source>
        <dbReference type="Proteomes" id="UP001283361"/>
    </source>
</evidence>
<dbReference type="PANTHER" id="PTHR10877:SF150">
    <property type="entry name" value="REJ DOMAIN-CONTAINING PROTEIN"/>
    <property type="match status" value="1"/>
</dbReference>
<dbReference type="Gene3D" id="1.10.287.70">
    <property type="match status" value="1"/>
</dbReference>
<evidence type="ECO:0000259" key="10">
    <source>
        <dbReference type="Pfam" id="PF20519"/>
    </source>
</evidence>
<name>A0AAE1DEF2_9GAST</name>
<dbReference type="InterPro" id="IPR013122">
    <property type="entry name" value="PKD1_2_channel"/>
</dbReference>
<feature type="transmembrane region" description="Helical" evidence="8">
    <location>
        <begin position="290"/>
        <end position="310"/>
    </location>
</feature>
<keyword evidence="6" id="KW-0325">Glycoprotein</keyword>
<evidence type="ECO:0000256" key="4">
    <source>
        <dbReference type="ARBA" id="ARBA00022989"/>
    </source>
</evidence>
<feature type="domain" description="Polycystin" evidence="10">
    <location>
        <begin position="9"/>
        <end position="153"/>
    </location>
</feature>